<proteinExistence type="predicted"/>
<evidence type="ECO:0000256" key="1">
    <source>
        <dbReference type="SAM" id="MobiDB-lite"/>
    </source>
</evidence>
<feature type="region of interest" description="Disordered" evidence="1">
    <location>
        <begin position="1"/>
        <end position="27"/>
    </location>
</feature>
<evidence type="ECO:0000313" key="3">
    <source>
        <dbReference type="Proteomes" id="UP000271098"/>
    </source>
</evidence>
<reference evidence="2 3" key="1">
    <citation type="submission" date="2018-11" db="EMBL/GenBank/DDBJ databases">
        <authorList>
            <consortium name="Pathogen Informatics"/>
        </authorList>
    </citation>
    <scope>NUCLEOTIDE SEQUENCE [LARGE SCALE GENOMIC DNA]</scope>
</reference>
<accession>A0A3P7N5Z2</accession>
<organism evidence="2 3">
    <name type="scientific">Gongylonema pulchrum</name>
    <dbReference type="NCBI Taxonomy" id="637853"/>
    <lineage>
        <taxon>Eukaryota</taxon>
        <taxon>Metazoa</taxon>
        <taxon>Ecdysozoa</taxon>
        <taxon>Nematoda</taxon>
        <taxon>Chromadorea</taxon>
        <taxon>Rhabditida</taxon>
        <taxon>Spirurina</taxon>
        <taxon>Spiruromorpha</taxon>
        <taxon>Spiruroidea</taxon>
        <taxon>Gongylonematidae</taxon>
        <taxon>Gongylonema</taxon>
    </lineage>
</organism>
<sequence length="53" mass="6539">MKHMKENQNLNPKHSRKHRGRRKKLKLAPKNLCQLLLRRPPKKRFIQFKVHCK</sequence>
<gene>
    <name evidence="2" type="ORF">GPUH_LOCUS20038</name>
</gene>
<evidence type="ECO:0000313" key="2">
    <source>
        <dbReference type="EMBL" id="VDN35170.1"/>
    </source>
</evidence>
<name>A0A3P7N5Z2_9BILA</name>
<feature type="compositionally biased region" description="Basic residues" evidence="1">
    <location>
        <begin position="13"/>
        <end position="27"/>
    </location>
</feature>
<keyword evidence="3" id="KW-1185">Reference proteome</keyword>
<dbReference type="EMBL" id="UYRT01089654">
    <property type="protein sequence ID" value="VDN35170.1"/>
    <property type="molecule type" value="Genomic_DNA"/>
</dbReference>
<dbReference type="Proteomes" id="UP000271098">
    <property type="component" value="Unassembled WGS sequence"/>
</dbReference>
<dbReference type="AlphaFoldDB" id="A0A3P7N5Z2"/>
<protein>
    <submittedName>
        <fullName evidence="2">Uncharacterized protein</fullName>
    </submittedName>
</protein>